<evidence type="ECO:0000256" key="3">
    <source>
        <dbReference type="ARBA" id="ARBA00022448"/>
    </source>
</evidence>
<evidence type="ECO:0000256" key="2">
    <source>
        <dbReference type="ARBA" id="ARBA00007577"/>
    </source>
</evidence>
<dbReference type="InterPro" id="IPR011527">
    <property type="entry name" value="ABC1_TM_dom"/>
</dbReference>
<evidence type="ECO:0000256" key="5">
    <source>
        <dbReference type="ARBA" id="ARBA00022741"/>
    </source>
</evidence>
<dbReference type="Pfam" id="PF00664">
    <property type="entry name" value="ABC_membrane"/>
    <property type="match status" value="1"/>
</dbReference>
<evidence type="ECO:0000259" key="10">
    <source>
        <dbReference type="PROSITE" id="PS50893"/>
    </source>
</evidence>
<dbReference type="EMBL" id="BMAT01001684">
    <property type="protein sequence ID" value="GFR90452.1"/>
    <property type="molecule type" value="Genomic_DNA"/>
</dbReference>
<dbReference type="PROSITE" id="PS00211">
    <property type="entry name" value="ABC_TRANSPORTER_1"/>
    <property type="match status" value="1"/>
</dbReference>
<dbReference type="InterPro" id="IPR003593">
    <property type="entry name" value="AAA+_ATPase"/>
</dbReference>
<evidence type="ECO:0000259" key="11">
    <source>
        <dbReference type="PROSITE" id="PS50929"/>
    </source>
</evidence>
<dbReference type="GO" id="GO:0005524">
    <property type="term" value="F:ATP binding"/>
    <property type="evidence" value="ECO:0007669"/>
    <property type="project" value="UniProtKB-KW"/>
</dbReference>
<keyword evidence="13" id="KW-1185">Reference proteome</keyword>
<evidence type="ECO:0000256" key="6">
    <source>
        <dbReference type="ARBA" id="ARBA00022840"/>
    </source>
</evidence>
<dbReference type="InterPro" id="IPR039421">
    <property type="entry name" value="Type_1_exporter"/>
</dbReference>
<dbReference type="PROSITE" id="PS50893">
    <property type="entry name" value="ABC_TRANSPORTER_2"/>
    <property type="match status" value="1"/>
</dbReference>
<dbReference type="Pfam" id="PF00005">
    <property type="entry name" value="ABC_tran"/>
    <property type="match status" value="1"/>
</dbReference>
<feature type="transmembrane region" description="Helical" evidence="9">
    <location>
        <begin position="209"/>
        <end position="226"/>
    </location>
</feature>
<dbReference type="Gene3D" id="1.20.1560.10">
    <property type="entry name" value="ABC transporter type 1, transmembrane domain"/>
    <property type="match status" value="1"/>
</dbReference>
<name>A0AAV4GYH4_9GAST</name>
<dbReference type="AlphaFoldDB" id="A0AAV4GYH4"/>
<dbReference type="GO" id="GO:0015421">
    <property type="term" value="F:ABC-type oligopeptide transporter activity"/>
    <property type="evidence" value="ECO:0007669"/>
    <property type="project" value="TreeGrafter"/>
</dbReference>
<evidence type="ECO:0000313" key="13">
    <source>
        <dbReference type="Proteomes" id="UP000762676"/>
    </source>
</evidence>
<reference evidence="12 13" key="1">
    <citation type="journal article" date="2021" name="Elife">
        <title>Chloroplast acquisition without the gene transfer in kleptoplastic sea slugs, Plakobranchus ocellatus.</title>
        <authorList>
            <person name="Maeda T."/>
            <person name="Takahashi S."/>
            <person name="Yoshida T."/>
            <person name="Shimamura S."/>
            <person name="Takaki Y."/>
            <person name="Nagai Y."/>
            <person name="Toyoda A."/>
            <person name="Suzuki Y."/>
            <person name="Arimoto A."/>
            <person name="Ishii H."/>
            <person name="Satoh N."/>
            <person name="Nishiyama T."/>
            <person name="Hasebe M."/>
            <person name="Maruyama T."/>
            <person name="Minagawa J."/>
            <person name="Obokata J."/>
            <person name="Shigenobu S."/>
        </authorList>
    </citation>
    <scope>NUCLEOTIDE SEQUENCE [LARGE SCALE GENOMIC DNA]</scope>
</reference>
<feature type="transmembrane region" description="Helical" evidence="9">
    <location>
        <begin position="131"/>
        <end position="154"/>
    </location>
</feature>
<dbReference type="SUPFAM" id="SSF52540">
    <property type="entry name" value="P-loop containing nucleoside triphosphate hydrolases"/>
    <property type="match status" value="1"/>
</dbReference>
<dbReference type="GO" id="GO:0005743">
    <property type="term" value="C:mitochondrial inner membrane"/>
    <property type="evidence" value="ECO:0007669"/>
    <property type="project" value="TreeGrafter"/>
</dbReference>
<feature type="transmembrane region" description="Helical" evidence="9">
    <location>
        <begin position="346"/>
        <end position="364"/>
    </location>
</feature>
<keyword evidence="4 9" id="KW-0812">Transmembrane</keyword>
<evidence type="ECO:0000313" key="12">
    <source>
        <dbReference type="EMBL" id="GFR90452.1"/>
    </source>
</evidence>
<dbReference type="GO" id="GO:0090374">
    <property type="term" value="P:oligopeptide export from mitochondrion"/>
    <property type="evidence" value="ECO:0007669"/>
    <property type="project" value="TreeGrafter"/>
</dbReference>
<keyword evidence="3" id="KW-0813">Transport</keyword>
<feature type="transmembrane region" description="Helical" evidence="9">
    <location>
        <begin position="30"/>
        <end position="49"/>
    </location>
</feature>
<keyword evidence="7 9" id="KW-1133">Transmembrane helix</keyword>
<dbReference type="PANTHER" id="PTHR43394:SF27">
    <property type="entry name" value="ATP-DEPENDENT TRANSLOCASE ABCB1-LIKE"/>
    <property type="match status" value="1"/>
</dbReference>
<keyword evidence="5" id="KW-0547">Nucleotide-binding</keyword>
<accession>A0AAV4GYH4</accession>
<comment type="similarity">
    <text evidence="2">Belongs to the ABC transporter superfamily. ABCB family. Multidrug resistance exporter (TC 3.A.1.201) subfamily.</text>
</comment>
<dbReference type="FunFam" id="3.40.50.300:FF:000205">
    <property type="entry name" value="ABC transporter B family member 4"/>
    <property type="match status" value="1"/>
</dbReference>
<evidence type="ECO:0000256" key="9">
    <source>
        <dbReference type="SAM" id="Phobius"/>
    </source>
</evidence>
<comment type="subcellular location">
    <subcellularLocation>
        <location evidence="1">Membrane</location>
        <topology evidence="1">Multi-pass membrane protein</topology>
    </subcellularLocation>
</comment>
<evidence type="ECO:0000256" key="4">
    <source>
        <dbReference type="ARBA" id="ARBA00022692"/>
    </source>
</evidence>
<keyword evidence="8 9" id="KW-0472">Membrane</keyword>
<evidence type="ECO:0000256" key="8">
    <source>
        <dbReference type="ARBA" id="ARBA00023136"/>
    </source>
</evidence>
<proteinExistence type="inferred from homology"/>
<evidence type="ECO:0000256" key="1">
    <source>
        <dbReference type="ARBA" id="ARBA00004141"/>
    </source>
</evidence>
<feature type="domain" description="ABC transporter" evidence="10">
    <location>
        <begin position="407"/>
        <end position="643"/>
    </location>
</feature>
<dbReference type="PROSITE" id="PS50929">
    <property type="entry name" value="ABC_TM1F"/>
    <property type="match status" value="1"/>
</dbReference>
<dbReference type="PANTHER" id="PTHR43394">
    <property type="entry name" value="ATP-DEPENDENT PERMEASE MDL1, MITOCHONDRIAL"/>
    <property type="match status" value="1"/>
</dbReference>
<dbReference type="GO" id="GO:0016887">
    <property type="term" value="F:ATP hydrolysis activity"/>
    <property type="evidence" value="ECO:0007669"/>
    <property type="project" value="InterPro"/>
</dbReference>
<dbReference type="Proteomes" id="UP000762676">
    <property type="component" value="Unassembled WGS sequence"/>
</dbReference>
<dbReference type="InterPro" id="IPR036640">
    <property type="entry name" value="ABC1_TM_sf"/>
</dbReference>
<dbReference type="Gene3D" id="3.40.50.300">
    <property type="entry name" value="P-loop containing nucleotide triphosphate hydrolases"/>
    <property type="match status" value="1"/>
</dbReference>
<gene>
    <name evidence="12" type="ORF">ElyMa_000818700</name>
</gene>
<feature type="domain" description="ABC transmembrane type-1" evidence="11">
    <location>
        <begin position="33"/>
        <end position="372"/>
    </location>
</feature>
<comment type="caution">
    <text evidence="12">The sequence shown here is derived from an EMBL/GenBank/DDBJ whole genome shotgun (WGS) entry which is preliminary data.</text>
</comment>
<feature type="transmembrane region" description="Helical" evidence="9">
    <location>
        <begin position="315"/>
        <end position="334"/>
    </location>
</feature>
<dbReference type="InterPro" id="IPR003439">
    <property type="entry name" value="ABC_transporter-like_ATP-bd"/>
</dbReference>
<dbReference type="InterPro" id="IPR017871">
    <property type="entry name" value="ABC_transporter-like_CS"/>
</dbReference>
<protein>
    <submittedName>
        <fullName evidence="12">ATP-binding cassette sub-family B member 1</fullName>
    </submittedName>
</protein>
<feature type="transmembrane region" description="Helical" evidence="9">
    <location>
        <begin position="232"/>
        <end position="251"/>
    </location>
</feature>
<sequence>MIERDLLNQCINKYVLLNVQFRYADCWDKLMTVFGALCALGHGASWPYMLVLLSDTIGQFVDFARYDNFLDEVEGLLSMIGFTKDDARKHVEKLLPYCPMLDSVYQGDNVPNCSKIASIDNLFDEMEDLSIHYICGGFIVMALAFSQCYCFFVASERQIIRMRSAFFRNILRQDMAFFDTSSTGELAVKLTDDIGKIHDSIGDKVGTSIQWFGSAVGGAVMCYAYGWELALMMQIASPLLFISFAVVGSLYTNMSRMEREAYAKAGGVAEEVISSMRTVQAFGGQEKEALRYARGLTEAKDLGVRKSMVNGIGTGIGWCIIFANWGLGFWYGGWLVRHSDYSVKDMMTVFFTSLIGCLSLGLAMPSLITINTGRVAAFSVFQIIDRKSKIDSLSTAGACPPGLKGSVSLKGVHFCYPSRPDVKVLNGIDLDVPAGKTVALVGSSGCGKSTVIQLLLRFYDPERGQVYFDDVDIRGINIKYLRKKVGFVGQEPVLFSTTIADNIRWGQDGVTMEEIVDACRRANAYDFIMKMPDQFNTQVGERGAKLSGGQKQRIAIARALVKNPAVLLLDEATSALDTESESIVQDALEKASKGRTTIVVAHRLTTVRNADLIVAFEEGMVAETGTHDELMVKGGVYYSLVSSQVFIIIYSQVCRFTLELETFDVKIHLHLICIAICK</sequence>
<dbReference type="SUPFAM" id="SSF90123">
    <property type="entry name" value="ABC transporter transmembrane region"/>
    <property type="match status" value="1"/>
</dbReference>
<organism evidence="12 13">
    <name type="scientific">Elysia marginata</name>
    <dbReference type="NCBI Taxonomy" id="1093978"/>
    <lineage>
        <taxon>Eukaryota</taxon>
        <taxon>Metazoa</taxon>
        <taxon>Spiralia</taxon>
        <taxon>Lophotrochozoa</taxon>
        <taxon>Mollusca</taxon>
        <taxon>Gastropoda</taxon>
        <taxon>Heterobranchia</taxon>
        <taxon>Euthyneura</taxon>
        <taxon>Panpulmonata</taxon>
        <taxon>Sacoglossa</taxon>
        <taxon>Placobranchoidea</taxon>
        <taxon>Plakobranchidae</taxon>
        <taxon>Elysia</taxon>
    </lineage>
</organism>
<evidence type="ECO:0000256" key="7">
    <source>
        <dbReference type="ARBA" id="ARBA00022989"/>
    </source>
</evidence>
<dbReference type="InterPro" id="IPR027417">
    <property type="entry name" value="P-loop_NTPase"/>
</dbReference>
<keyword evidence="6 12" id="KW-0067">ATP-binding</keyword>
<dbReference type="CDD" id="cd18577">
    <property type="entry name" value="ABC_6TM_Pgp_ABCB1_D1_like"/>
    <property type="match status" value="1"/>
</dbReference>
<dbReference type="CDD" id="cd03249">
    <property type="entry name" value="ABC_MTABC3_MDL1_MDL2"/>
    <property type="match status" value="1"/>
</dbReference>
<dbReference type="SMART" id="SM00382">
    <property type="entry name" value="AAA"/>
    <property type="match status" value="1"/>
</dbReference>